<dbReference type="Proteomes" id="UP000824192">
    <property type="component" value="Unassembled WGS sequence"/>
</dbReference>
<evidence type="ECO:0000256" key="6">
    <source>
        <dbReference type="SAM" id="Phobius"/>
    </source>
</evidence>
<feature type="transmembrane region" description="Helical" evidence="6">
    <location>
        <begin position="70"/>
        <end position="93"/>
    </location>
</feature>
<feature type="transmembrane region" description="Helical" evidence="6">
    <location>
        <begin position="285"/>
        <end position="305"/>
    </location>
</feature>
<evidence type="ECO:0000256" key="3">
    <source>
        <dbReference type="ARBA" id="ARBA00022692"/>
    </source>
</evidence>
<dbReference type="GO" id="GO:0005886">
    <property type="term" value="C:plasma membrane"/>
    <property type="evidence" value="ECO:0007669"/>
    <property type="project" value="UniProtKB-SubCell"/>
</dbReference>
<evidence type="ECO:0000256" key="1">
    <source>
        <dbReference type="ARBA" id="ARBA00004651"/>
    </source>
</evidence>
<dbReference type="AlphaFoldDB" id="A0A9D1UNI0"/>
<dbReference type="CDD" id="cd06580">
    <property type="entry name" value="TM_PBP1_transp_TpRbsC_like"/>
    <property type="match status" value="1"/>
</dbReference>
<dbReference type="PANTHER" id="PTHR43370">
    <property type="entry name" value="SUGAR ABC TRANSPORTER INTEGRAL MEMBRANE PROTEIN-RELATED"/>
    <property type="match status" value="1"/>
</dbReference>
<reference evidence="7" key="1">
    <citation type="journal article" date="2021" name="PeerJ">
        <title>Extensive microbial diversity within the chicken gut microbiome revealed by metagenomics and culture.</title>
        <authorList>
            <person name="Gilroy R."/>
            <person name="Ravi A."/>
            <person name="Getino M."/>
            <person name="Pursley I."/>
            <person name="Horton D.L."/>
            <person name="Alikhan N.F."/>
            <person name="Baker D."/>
            <person name="Gharbi K."/>
            <person name="Hall N."/>
            <person name="Watson M."/>
            <person name="Adriaenssens E.M."/>
            <person name="Foster-Nyarko E."/>
            <person name="Jarju S."/>
            <person name="Secka A."/>
            <person name="Antonio M."/>
            <person name="Oren A."/>
            <person name="Chaudhuri R.R."/>
            <person name="La Ragione R."/>
            <person name="Hildebrand F."/>
            <person name="Pallen M.J."/>
        </authorList>
    </citation>
    <scope>NUCLEOTIDE SEQUENCE</scope>
    <source>
        <strain evidence="7">ChiGjej6B6-1540</strain>
    </source>
</reference>
<dbReference type="InterPro" id="IPR001851">
    <property type="entry name" value="ABC_transp_permease"/>
</dbReference>
<feature type="transmembrane region" description="Helical" evidence="6">
    <location>
        <begin position="262"/>
        <end position="279"/>
    </location>
</feature>
<dbReference type="PANTHER" id="PTHR43370:SF2">
    <property type="entry name" value="ABC TRANSPORTER PERMEASE PROTEIN"/>
    <property type="match status" value="1"/>
</dbReference>
<keyword evidence="3 6" id="KW-0812">Transmembrane</keyword>
<feature type="transmembrane region" description="Helical" evidence="6">
    <location>
        <begin position="210"/>
        <end position="229"/>
    </location>
</feature>
<gene>
    <name evidence="7" type="ORF">H9868_00190</name>
</gene>
<reference evidence="7" key="2">
    <citation type="submission" date="2021-04" db="EMBL/GenBank/DDBJ databases">
        <authorList>
            <person name="Gilroy R."/>
        </authorList>
    </citation>
    <scope>NUCLEOTIDE SEQUENCE</scope>
    <source>
        <strain evidence="7">ChiGjej6B6-1540</strain>
    </source>
</reference>
<keyword evidence="5 6" id="KW-0472">Membrane</keyword>
<dbReference type="Pfam" id="PF02653">
    <property type="entry name" value="BPD_transp_2"/>
    <property type="match status" value="1"/>
</dbReference>
<evidence type="ECO:0000256" key="4">
    <source>
        <dbReference type="ARBA" id="ARBA00022989"/>
    </source>
</evidence>
<comment type="subcellular location">
    <subcellularLocation>
        <location evidence="1">Cell membrane</location>
        <topology evidence="1">Multi-pass membrane protein</topology>
    </subcellularLocation>
</comment>
<evidence type="ECO:0000256" key="5">
    <source>
        <dbReference type="ARBA" id="ARBA00023136"/>
    </source>
</evidence>
<feature type="transmembrane region" description="Helical" evidence="6">
    <location>
        <begin position="235"/>
        <end position="255"/>
    </location>
</feature>
<feature type="transmembrane region" description="Helical" evidence="6">
    <location>
        <begin position="161"/>
        <end position="180"/>
    </location>
</feature>
<sequence>MDKVFTISFLVAAVAAGAPLLFGTLGEILTEKSGNLNLGVEGMMYMGGVAGLAGAYYYEQAMGASASGAVAALIGTVCAFLCAMVGALIYSVLTITFRANQNVTGLALTIFGTGFGNLVGEAMGTAAGGFVAVSQNTKDVFVGGIPVLKDLPVVGQLLFSYNYLVYLGIILAIVMAWFLGRTRSGLNLRSVGEDPATADAAGVNVTLYRYLATCIGGGICGLGGMYIVMAEQNGVWVHNCVLGKGWIAVALVIFATWSPARALLGSLVFGALSILRLYLDFGGVRMIPIYDIIPYVATVVVLIAVSIRQRRESQPPASLGNAYFREDR</sequence>
<accession>A0A9D1UNI0</accession>
<protein>
    <submittedName>
        <fullName evidence="7">ABC transporter permease</fullName>
    </submittedName>
</protein>
<keyword evidence="2" id="KW-1003">Cell membrane</keyword>
<keyword evidence="4 6" id="KW-1133">Transmembrane helix</keyword>
<feature type="transmembrane region" description="Helical" evidence="6">
    <location>
        <begin position="42"/>
        <end position="58"/>
    </location>
</feature>
<evidence type="ECO:0000313" key="7">
    <source>
        <dbReference type="EMBL" id="HIW92940.1"/>
    </source>
</evidence>
<evidence type="ECO:0000313" key="8">
    <source>
        <dbReference type="Proteomes" id="UP000824192"/>
    </source>
</evidence>
<proteinExistence type="predicted"/>
<dbReference type="EMBL" id="DXGA01000004">
    <property type="protein sequence ID" value="HIW92940.1"/>
    <property type="molecule type" value="Genomic_DNA"/>
</dbReference>
<comment type="caution">
    <text evidence="7">The sequence shown here is derived from an EMBL/GenBank/DDBJ whole genome shotgun (WGS) entry which is preliminary data.</text>
</comment>
<organism evidence="7 8">
    <name type="scientific">Candidatus Flavonifractor merdipullorum</name>
    <dbReference type="NCBI Taxonomy" id="2838590"/>
    <lineage>
        <taxon>Bacteria</taxon>
        <taxon>Bacillati</taxon>
        <taxon>Bacillota</taxon>
        <taxon>Clostridia</taxon>
        <taxon>Eubacteriales</taxon>
        <taxon>Oscillospiraceae</taxon>
        <taxon>Flavonifractor</taxon>
    </lineage>
</organism>
<dbReference type="GO" id="GO:0022857">
    <property type="term" value="F:transmembrane transporter activity"/>
    <property type="evidence" value="ECO:0007669"/>
    <property type="project" value="InterPro"/>
</dbReference>
<name>A0A9D1UNI0_9FIRM</name>
<evidence type="ECO:0000256" key="2">
    <source>
        <dbReference type="ARBA" id="ARBA00022475"/>
    </source>
</evidence>